<dbReference type="Gene3D" id="3.40.50.300">
    <property type="entry name" value="P-loop containing nucleotide triphosphate hydrolases"/>
    <property type="match status" value="2"/>
</dbReference>
<evidence type="ECO:0000259" key="4">
    <source>
        <dbReference type="Pfam" id="PF17867"/>
    </source>
</evidence>
<dbReference type="GO" id="GO:0030687">
    <property type="term" value="C:preribosome, large subunit precursor"/>
    <property type="evidence" value="ECO:0007669"/>
    <property type="project" value="TreeGrafter"/>
</dbReference>
<keyword evidence="5" id="KW-0378">Hydrolase</keyword>
<dbReference type="GeneID" id="37081404"/>
<evidence type="ECO:0000256" key="1">
    <source>
        <dbReference type="ARBA" id="ARBA00022741"/>
    </source>
</evidence>
<keyword evidence="1" id="KW-0547">Nucleotide-binding</keyword>
<name>A0A318ZVT3_9EURO</name>
<protein>
    <submittedName>
        <fullName evidence="5">P-loop containing nucleoside triphosphate hydrolase protein</fullName>
    </submittedName>
</protein>
<evidence type="ECO:0000259" key="3">
    <source>
        <dbReference type="Pfam" id="PF07728"/>
    </source>
</evidence>
<dbReference type="Pfam" id="PF07728">
    <property type="entry name" value="AAA_5"/>
    <property type="match status" value="2"/>
</dbReference>
<dbReference type="InterPro" id="IPR027417">
    <property type="entry name" value="P-loop_NTPase"/>
</dbReference>
<dbReference type="GO" id="GO:0016887">
    <property type="term" value="F:ATP hydrolysis activity"/>
    <property type="evidence" value="ECO:0007669"/>
    <property type="project" value="InterPro"/>
</dbReference>
<feature type="domain" description="ATPase dynein-related AAA" evidence="3">
    <location>
        <begin position="298"/>
        <end position="421"/>
    </location>
</feature>
<dbReference type="PANTHER" id="PTHR48103:SF2">
    <property type="entry name" value="MIDASIN"/>
    <property type="match status" value="1"/>
</dbReference>
<evidence type="ECO:0000256" key="2">
    <source>
        <dbReference type="ARBA" id="ARBA00022840"/>
    </source>
</evidence>
<evidence type="ECO:0000313" key="6">
    <source>
        <dbReference type="Proteomes" id="UP000248349"/>
    </source>
</evidence>
<keyword evidence="2" id="KW-0067">ATP-binding</keyword>
<feature type="domain" description="Midasin AAA lid" evidence="4">
    <location>
        <begin position="450"/>
        <end position="562"/>
    </location>
</feature>
<organism evidence="5 6">
    <name type="scientific">Aspergillus saccharolyticus JOP 1030-1</name>
    <dbReference type="NCBI Taxonomy" id="1450539"/>
    <lineage>
        <taxon>Eukaryota</taxon>
        <taxon>Fungi</taxon>
        <taxon>Dikarya</taxon>
        <taxon>Ascomycota</taxon>
        <taxon>Pezizomycotina</taxon>
        <taxon>Eurotiomycetes</taxon>
        <taxon>Eurotiomycetidae</taxon>
        <taxon>Eurotiales</taxon>
        <taxon>Aspergillaceae</taxon>
        <taxon>Aspergillus</taxon>
        <taxon>Aspergillus subgen. Circumdati</taxon>
    </lineage>
</organism>
<dbReference type="OrthoDB" id="5186at2759"/>
<dbReference type="FunFam" id="3.40.50.300:FF:000582">
    <property type="entry name" value="Midasin"/>
    <property type="match status" value="1"/>
</dbReference>
<dbReference type="PANTHER" id="PTHR48103">
    <property type="entry name" value="MIDASIN-RELATED"/>
    <property type="match status" value="1"/>
</dbReference>
<dbReference type="Proteomes" id="UP000248349">
    <property type="component" value="Unassembled WGS sequence"/>
</dbReference>
<dbReference type="STRING" id="1450539.A0A318ZVT3"/>
<dbReference type="SUPFAM" id="SSF52540">
    <property type="entry name" value="P-loop containing nucleoside triphosphate hydrolases"/>
    <property type="match status" value="2"/>
</dbReference>
<dbReference type="InterPro" id="IPR011704">
    <property type="entry name" value="ATPase_dyneun-rel_AAA"/>
</dbReference>
<feature type="domain" description="ATPase dynein-related AAA" evidence="3">
    <location>
        <begin position="633"/>
        <end position="679"/>
    </location>
</feature>
<evidence type="ECO:0000313" key="5">
    <source>
        <dbReference type="EMBL" id="PYH44238.1"/>
    </source>
</evidence>
<dbReference type="RefSeq" id="XP_025430220.1">
    <property type="nucleotide sequence ID" value="XM_025580175.1"/>
</dbReference>
<dbReference type="AlphaFoldDB" id="A0A318ZVT3"/>
<reference evidence="5 6" key="1">
    <citation type="submission" date="2016-12" db="EMBL/GenBank/DDBJ databases">
        <title>The genomes of Aspergillus section Nigri reveals drivers in fungal speciation.</title>
        <authorList>
            <consortium name="DOE Joint Genome Institute"/>
            <person name="Vesth T.C."/>
            <person name="Nybo J."/>
            <person name="Theobald S."/>
            <person name="Brandl J."/>
            <person name="Frisvad J.C."/>
            <person name="Nielsen K.F."/>
            <person name="Lyhne E.K."/>
            <person name="Kogle M.E."/>
            <person name="Kuo A."/>
            <person name="Riley R."/>
            <person name="Clum A."/>
            <person name="Nolan M."/>
            <person name="Lipzen A."/>
            <person name="Salamov A."/>
            <person name="Henrissat B."/>
            <person name="Wiebenga A."/>
            <person name="De Vries R.P."/>
            <person name="Grigoriev I.V."/>
            <person name="Mortensen U.H."/>
            <person name="Andersen M.R."/>
            <person name="Baker S.E."/>
        </authorList>
    </citation>
    <scope>NUCLEOTIDE SEQUENCE [LARGE SCALE GENOMIC DNA]</scope>
    <source>
        <strain evidence="5 6">JOP 1030-1</strain>
    </source>
</reference>
<sequence length="709" mass="78256">MDARPAYEGTLDESRLFAKLPNEIAELIHTASGTQYLNALAVGALRSGCTEGFFCLYEPIFVDLAARWLFSDSQLDQVDILSAFSRVLPFAPNLRPFASQYAIARAGPLSALAACDELTLSQINDATIRSLLLAIFRLLSYDAEVFSQAVSPSQLQSLFQHRDRSVRYLSIRCFSLYMRAADAALEELIKRHFADDIIEGEWEGTTIDYRCLGLWEERRWNILNKQVQLARSNRSTADTFSQIEKLREYFSPRTAEICGVLIPRQNDTSAQPSSIVKTPTAVGNLRKIATALTSTSPMLLVGLPNSGKTTLINDVARTMGQAETMVTLHLNEQTDAKSLLGMYSTSPATGSFAWQPGVLTKAAREGRWILIEDLDRAPSEVIGLILPIIERGELTIASRKEKIKCAEGFKIIATMKSSYNIAGDEVAPSTNILGSRLWQRVQIDSFTIDEVRELITQKYPLLESRVATIMDVYQRLCASFHGSLAIKSSQGRTPGLRDLIKLCSRMHRRLERLGAKTGYEATPEGAEDEIFLDVVDVFLKYIPDKSLADSLALVVAEALQISPQRARFCIHERTPTYSDQGNNLILGRETCRKIKVPAGSLTKAAASSSRFASTRAALGLMEQVAAAVQMAEPVLLVGETGIGKTTVIQQLATLMRQKLTVVNLSQQSESTDLLGGFKPVNIRTMAVPMHDDQARALRALKNSQPRRGS</sequence>
<dbReference type="EMBL" id="KZ821238">
    <property type="protein sequence ID" value="PYH44238.1"/>
    <property type="molecule type" value="Genomic_DNA"/>
</dbReference>
<dbReference type="Pfam" id="PF17867">
    <property type="entry name" value="AAA_lid_7"/>
    <property type="match status" value="1"/>
</dbReference>
<proteinExistence type="predicted"/>
<dbReference type="GO" id="GO:0005634">
    <property type="term" value="C:nucleus"/>
    <property type="evidence" value="ECO:0007669"/>
    <property type="project" value="TreeGrafter"/>
</dbReference>
<gene>
    <name evidence="5" type="ORF">BP01DRAFT_85456</name>
</gene>
<keyword evidence="6" id="KW-1185">Reference proteome</keyword>
<dbReference type="InterPro" id="IPR040848">
    <property type="entry name" value="AAA_lid_7"/>
</dbReference>
<accession>A0A318ZVT3</accession>
<dbReference type="GO" id="GO:0000055">
    <property type="term" value="P:ribosomal large subunit export from nucleus"/>
    <property type="evidence" value="ECO:0007669"/>
    <property type="project" value="TreeGrafter"/>
</dbReference>
<dbReference type="GO" id="GO:0000027">
    <property type="term" value="P:ribosomal large subunit assembly"/>
    <property type="evidence" value="ECO:0007669"/>
    <property type="project" value="TreeGrafter"/>
</dbReference>
<dbReference type="GO" id="GO:0005524">
    <property type="term" value="F:ATP binding"/>
    <property type="evidence" value="ECO:0007669"/>
    <property type="project" value="UniProtKB-KW"/>
</dbReference>